<dbReference type="GO" id="GO:0012505">
    <property type="term" value="C:endomembrane system"/>
    <property type="evidence" value="ECO:0007669"/>
    <property type="project" value="UniProtKB-SubCell"/>
</dbReference>
<dbReference type="AlphaFoldDB" id="R4Z6Q9"/>
<gene>
    <name evidence="7" type="ORF">BN381_80081</name>
</gene>
<keyword evidence="8" id="KW-1185">Reference proteome</keyword>
<comment type="subcellular location">
    <subcellularLocation>
        <location evidence="1">Endomembrane system</location>
        <topology evidence="1">Multi-pass membrane protein</topology>
    </subcellularLocation>
</comment>
<evidence type="ECO:0000256" key="3">
    <source>
        <dbReference type="ARBA" id="ARBA00022989"/>
    </source>
</evidence>
<dbReference type="STRING" id="1229780.BN381_80081"/>
<feature type="transmembrane region" description="Helical" evidence="5">
    <location>
        <begin position="258"/>
        <end position="278"/>
    </location>
</feature>
<keyword evidence="3 5" id="KW-1133">Transmembrane helix</keyword>
<dbReference type="InterPro" id="IPR011020">
    <property type="entry name" value="HTTM-like"/>
</dbReference>
<protein>
    <recommendedName>
        <fullName evidence="6">HTTM-like domain-containing protein</fullName>
    </recommendedName>
</protein>
<feature type="transmembrane region" description="Helical" evidence="5">
    <location>
        <begin position="284"/>
        <end position="303"/>
    </location>
</feature>
<dbReference type="SMART" id="SM00752">
    <property type="entry name" value="HTTM"/>
    <property type="match status" value="1"/>
</dbReference>
<reference evidence="7 8" key="1">
    <citation type="journal article" date="2013" name="ISME J.">
        <title>Metabolic model for the filamentous 'Candidatus Microthrix parvicella' based on genomic and metagenomic analyses.</title>
        <authorList>
            <person name="Jon McIlroy S."/>
            <person name="Kristiansen R."/>
            <person name="Albertsen M."/>
            <person name="Michael Karst S."/>
            <person name="Rossetti S."/>
            <person name="Lund Nielsen J."/>
            <person name="Tandoi V."/>
            <person name="James Seviour R."/>
            <person name="Nielsen P.H."/>
        </authorList>
    </citation>
    <scope>NUCLEOTIDE SEQUENCE [LARGE SCALE GENOMIC DNA]</scope>
    <source>
        <strain evidence="7 8">RN1</strain>
    </source>
</reference>
<feature type="transmembrane region" description="Helical" evidence="5">
    <location>
        <begin position="137"/>
        <end position="154"/>
    </location>
</feature>
<feature type="domain" description="HTTM-like" evidence="6">
    <location>
        <begin position="27"/>
        <end position="295"/>
    </location>
</feature>
<dbReference type="InterPro" id="IPR052964">
    <property type="entry name" value="Sporulation_signal_mat"/>
</dbReference>
<keyword evidence="2 5" id="KW-0812">Transmembrane</keyword>
<feature type="transmembrane region" description="Helical" evidence="5">
    <location>
        <begin position="234"/>
        <end position="251"/>
    </location>
</feature>
<organism evidence="7 8">
    <name type="scientific">Candidatus Neomicrothrix parvicella RN1</name>
    <dbReference type="NCBI Taxonomy" id="1229780"/>
    <lineage>
        <taxon>Bacteria</taxon>
        <taxon>Bacillati</taxon>
        <taxon>Actinomycetota</taxon>
        <taxon>Acidimicrobiia</taxon>
        <taxon>Acidimicrobiales</taxon>
        <taxon>Microthrixaceae</taxon>
        <taxon>Candidatus Neomicrothrix</taxon>
    </lineage>
</organism>
<dbReference type="eggNOG" id="COG3011">
    <property type="taxonomic scope" value="Bacteria"/>
</dbReference>
<dbReference type="PANTHER" id="PTHR39535">
    <property type="entry name" value="SPORULATION-DELAYING PROTEIN SDPB"/>
    <property type="match status" value="1"/>
</dbReference>
<evidence type="ECO:0000256" key="5">
    <source>
        <dbReference type="SAM" id="Phobius"/>
    </source>
</evidence>
<evidence type="ECO:0000313" key="7">
    <source>
        <dbReference type="EMBL" id="CCM65551.1"/>
    </source>
</evidence>
<dbReference type="Pfam" id="PF05090">
    <property type="entry name" value="HTTM"/>
    <property type="match status" value="1"/>
</dbReference>
<dbReference type="RefSeq" id="WP_012230346.1">
    <property type="nucleotide sequence ID" value="NZ_HG422565.1"/>
</dbReference>
<proteinExistence type="predicted"/>
<dbReference type="OrthoDB" id="128729at2"/>
<comment type="caution">
    <text evidence="7">The sequence shown here is derived from an EMBL/GenBank/DDBJ whole genome shotgun (WGS) entry which is preliminary data.</text>
</comment>
<evidence type="ECO:0000259" key="6">
    <source>
        <dbReference type="SMART" id="SM00752"/>
    </source>
</evidence>
<evidence type="ECO:0000256" key="4">
    <source>
        <dbReference type="ARBA" id="ARBA00023136"/>
    </source>
</evidence>
<feature type="transmembrane region" description="Helical" evidence="5">
    <location>
        <begin position="82"/>
        <end position="104"/>
    </location>
</feature>
<accession>R4Z6Q9</accession>
<dbReference type="InterPro" id="IPR053934">
    <property type="entry name" value="HTTM_dom"/>
</dbReference>
<dbReference type="HOGENOM" id="CLU_045120_0_1_11"/>
<evidence type="ECO:0000313" key="8">
    <source>
        <dbReference type="Proteomes" id="UP000018291"/>
    </source>
</evidence>
<keyword evidence="4 5" id="KW-0472">Membrane</keyword>
<dbReference type="PANTHER" id="PTHR39535:SF2">
    <property type="entry name" value="HTTM DOMAIN-CONTAINING PROTEIN"/>
    <property type="match status" value="1"/>
</dbReference>
<feature type="transmembrane region" description="Helical" evidence="5">
    <location>
        <begin position="36"/>
        <end position="54"/>
    </location>
</feature>
<dbReference type="EMBL" id="CANL01000078">
    <property type="protein sequence ID" value="CCM65551.1"/>
    <property type="molecule type" value="Genomic_DNA"/>
</dbReference>
<evidence type="ECO:0000256" key="1">
    <source>
        <dbReference type="ARBA" id="ARBA00004127"/>
    </source>
</evidence>
<sequence length="330" mass="35575">MSNPAAHRSWLSRLVEVPAGRLNSVLLRPQRLDSWILLRSGVGTLVVFWAMILLPDLNDLYGPTSIVPSQGPRPAQLSIFRWWSGDVAVGVVVGLAVLGGLALIVGVAVRLAAPVAFVTVTSLMASSPLMLNGGDDVLRLLLLFLALYALIAPATGLNTPLSGLGVAQPPWGPPWGLAVIRLQIVAMYVVTVMDKMEGSTWLGGTATVRALYLQSMRRFWIPDFIITSSLAHNLMTWGTLVIEVSLPILLVNRKTRRWGIVLGLGFHALLGYAMRLGLFPATVGVAYLAFLSAEDASAVIAWVRRQLGRVKRTQPADQVILTGTDTHHAG</sequence>
<name>R4Z6Q9_9ACTN</name>
<dbReference type="Proteomes" id="UP000018291">
    <property type="component" value="Unassembled WGS sequence"/>
</dbReference>
<evidence type="ECO:0000256" key="2">
    <source>
        <dbReference type="ARBA" id="ARBA00022692"/>
    </source>
</evidence>